<keyword evidence="2" id="KW-0472">Membrane</keyword>
<feature type="transmembrane region" description="Helical" evidence="2">
    <location>
        <begin position="268"/>
        <end position="285"/>
    </location>
</feature>
<gene>
    <name evidence="3" type="ORF">GCM10010446_23030</name>
</gene>
<feature type="compositionally biased region" description="Low complexity" evidence="1">
    <location>
        <begin position="62"/>
        <end position="85"/>
    </location>
</feature>
<feature type="transmembrane region" description="Helical" evidence="2">
    <location>
        <begin position="325"/>
        <end position="346"/>
    </location>
</feature>
<feature type="region of interest" description="Disordered" evidence="1">
    <location>
        <begin position="186"/>
        <end position="241"/>
    </location>
</feature>
<evidence type="ECO:0000313" key="4">
    <source>
        <dbReference type="Proteomes" id="UP001500403"/>
    </source>
</evidence>
<feature type="transmembrane region" description="Helical" evidence="2">
    <location>
        <begin position="358"/>
        <end position="381"/>
    </location>
</feature>
<evidence type="ECO:0000256" key="1">
    <source>
        <dbReference type="SAM" id="MobiDB-lite"/>
    </source>
</evidence>
<name>A0ABP6JLK7_9ACTN</name>
<reference evidence="4" key="1">
    <citation type="journal article" date="2019" name="Int. J. Syst. Evol. Microbiol.">
        <title>The Global Catalogue of Microorganisms (GCM) 10K type strain sequencing project: providing services to taxonomists for standard genome sequencing and annotation.</title>
        <authorList>
            <consortium name="The Broad Institute Genomics Platform"/>
            <consortium name="The Broad Institute Genome Sequencing Center for Infectious Disease"/>
            <person name="Wu L."/>
            <person name="Ma J."/>
        </authorList>
    </citation>
    <scope>NUCLEOTIDE SEQUENCE [LARGE SCALE GENOMIC DNA]</scope>
    <source>
        <strain evidence="4">JCM 9088</strain>
    </source>
</reference>
<feature type="compositionally biased region" description="Low complexity" evidence="1">
    <location>
        <begin position="42"/>
        <end position="55"/>
    </location>
</feature>
<feature type="compositionally biased region" description="Low complexity" evidence="1">
    <location>
        <begin position="223"/>
        <end position="235"/>
    </location>
</feature>
<feature type="compositionally biased region" description="Polar residues" evidence="1">
    <location>
        <begin position="20"/>
        <end position="32"/>
    </location>
</feature>
<proteinExistence type="predicted"/>
<keyword evidence="4" id="KW-1185">Reference proteome</keyword>
<sequence length="393" mass="39878">MAHDNQNGVCHRKFGERSRAMTTDPTIPATANNDDRSKPPDAATAYAASAHAAAAEETPVRETAAPGAAAPETAVPEAAAEAGTPDPAQDAGDEPIRTLLWTAATYRPLDEVAALVSLLHRTGAVPSPADEALRAAAVARPLDEVRQLVALLNEHPHEVDEAGTTLRAAAVGRPIEDVAQLVSILGADDGDPRPPAGAAAAHENRAAPGGEKTPDGRATGVQAAAPSAARPNSSPGWPTVAPQGVVPAVGDVLAAGRRGDASSALRSGLRWCAAVALFACGLIHLPTDFTHLRSGGYADALSVAVTVLCLVLGVWLAIRDTARVWAASVATAIGIVALHALASIGTMNLLESSLGESFAWADAAAVSLAAIGAVLSASALLRRQKEPDATNGI</sequence>
<organism evidence="3 4">
    <name type="scientific">Streptomyces enissocaesilis</name>
    <dbReference type="NCBI Taxonomy" id="332589"/>
    <lineage>
        <taxon>Bacteria</taxon>
        <taxon>Bacillati</taxon>
        <taxon>Actinomycetota</taxon>
        <taxon>Actinomycetes</taxon>
        <taxon>Kitasatosporales</taxon>
        <taxon>Streptomycetaceae</taxon>
        <taxon>Streptomyces</taxon>
        <taxon>Streptomyces rochei group</taxon>
    </lineage>
</organism>
<feature type="transmembrane region" description="Helical" evidence="2">
    <location>
        <begin position="297"/>
        <end position="318"/>
    </location>
</feature>
<dbReference type="EMBL" id="BAAAUD010000021">
    <property type="protein sequence ID" value="GAA2937183.1"/>
    <property type="molecule type" value="Genomic_DNA"/>
</dbReference>
<feature type="region of interest" description="Disordered" evidence="1">
    <location>
        <begin position="1"/>
        <end position="93"/>
    </location>
</feature>
<evidence type="ECO:0000313" key="3">
    <source>
        <dbReference type="EMBL" id="GAA2937183.1"/>
    </source>
</evidence>
<protein>
    <submittedName>
        <fullName evidence="3">Uncharacterized protein</fullName>
    </submittedName>
</protein>
<evidence type="ECO:0000256" key="2">
    <source>
        <dbReference type="SAM" id="Phobius"/>
    </source>
</evidence>
<dbReference type="Proteomes" id="UP001500403">
    <property type="component" value="Unassembled WGS sequence"/>
</dbReference>
<keyword evidence="2" id="KW-1133">Transmembrane helix</keyword>
<accession>A0ABP6JLK7</accession>
<keyword evidence="2" id="KW-0812">Transmembrane</keyword>
<comment type="caution">
    <text evidence="3">The sequence shown here is derived from an EMBL/GenBank/DDBJ whole genome shotgun (WGS) entry which is preliminary data.</text>
</comment>
<feature type="compositionally biased region" description="Low complexity" evidence="1">
    <location>
        <begin position="196"/>
        <end position="210"/>
    </location>
</feature>